<reference evidence="8" key="1">
    <citation type="journal article" date="2023" name="Mol. Phylogenet. Evol.">
        <title>Genome-scale phylogeny and comparative genomics of the fungal order Sordariales.</title>
        <authorList>
            <person name="Hensen N."/>
            <person name="Bonometti L."/>
            <person name="Westerberg I."/>
            <person name="Brannstrom I.O."/>
            <person name="Guillou S."/>
            <person name="Cros-Aarteil S."/>
            <person name="Calhoun S."/>
            <person name="Haridas S."/>
            <person name="Kuo A."/>
            <person name="Mondo S."/>
            <person name="Pangilinan J."/>
            <person name="Riley R."/>
            <person name="LaButti K."/>
            <person name="Andreopoulos B."/>
            <person name="Lipzen A."/>
            <person name="Chen C."/>
            <person name="Yan M."/>
            <person name="Daum C."/>
            <person name="Ng V."/>
            <person name="Clum A."/>
            <person name="Steindorff A."/>
            <person name="Ohm R.A."/>
            <person name="Martin F."/>
            <person name="Silar P."/>
            <person name="Natvig D.O."/>
            <person name="Lalanne C."/>
            <person name="Gautier V."/>
            <person name="Ament-Velasquez S.L."/>
            <person name="Kruys A."/>
            <person name="Hutchinson M.I."/>
            <person name="Powell A.J."/>
            <person name="Barry K."/>
            <person name="Miller A.N."/>
            <person name="Grigoriev I.V."/>
            <person name="Debuchy R."/>
            <person name="Gladieux P."/>
            <person name="Hiltunen Thoren M."/>
            <person name="Johannesson H."/>
        </authorList>
    </citation>
    <scope>NUCLEOTIDE SEQUENCE</scope>
    <source>
        <strain evidence="8">CBS 955.72</strain>
    </source>
</reference>
<dbReference type="GO" id="GO:0005634">
    <property type="term" value="C:nucleus"/>
    <property type="evidence" value="ECO:0007669"/>
    <property type="project" value="TreeGrafter"/>
</dbReference>
<proteinExistence type="inferred from homology"/>
<dbReference type="PANTHER" id="PTHR12606">
    <property type="entry name" value="SENTRIN/SUMO-SPECIFIC PROTEASE"/>
    <property type="match status" value="1"/>
</dbReference>
<evidence type="ECO:0000313" key="9">
    <source>
        <dbReference type="Proteomes" id="UP001275084"/>
    </source>
</evidence>
<feature type="coiled-coil region" evidence="5">
    <location>
        <begin position="814"/>
        <end position="860"/>
    </location>
</feature>
<evidence type="ECO:0000256" key="2">
    <source>
        <dbReference type="ARBA" id="ARBA00022670"/>
    </source>
</evidence>
<accession>A0AAJ0H8U2</accession>
<dbReference type="Proteomes" id="UP001275084">
    <property type="component" value="Unassembled WGS sequence"/>
</dbReference>
<dbReference type="PROSITE" id="PS50600">
    <property type="entry name" value="ULP_PROTEASE"/>
    <property type="match status" value="1"/>
</dbReference>
<dbReference type="PANTHER" id="PTHR12606:SF141">
    <property type="entry name" value="GH15225P-RELATED"/>
    <property type="match status" value="1"/>
</dbReference>
<keyword evidence="4" id="KW-0788">Thiol protease</keyword>
<evidence type="ECO:0000256" key="5">
    <source>
        <dbReference type="SAM" id="Coils"/>
    </source>
</evidence>
<protein>
    <recommendedName>
        <fullName evidence="7">Ubiquitin-like protease family profile domain-containing protein</fullName>
    </recommendedName>
</protein>
<dbReference type="InterPro" id="IPR003653">
    <property type="entry name" value="Peptidase_C48_C"/>
</dbReference>
<name>A0AAJ0H8U2_9PEZI</name>
<reference evidence="8" key="2">
    <citation type="submission" date="2023-06" db="EMBL/GenBank/DDBJ databases">
        <authorList>
            <consortium name="Lawrence Berkeley National Laboratory"/>
            <person name="Haridas S."/>
            <person name="Hensen N."/>
            <person name="Bonometti L."/>
            <person name="Westerberg I."/>
            <person name="Brannstrom I.O."/>
            <person name="Guillou S."/>
            <person name="Cros-Aarteil S."/>
            <person name="Calhoun S."/>
            <person name="Kuo A."/>
            <person name="Mondo S."/>
            <person name="Pangilinan J."/>
            <person name="Riley R."/>
            <person name="Labutti K."/>
            <person name="Andreopoulos B."/>
            <person name="Lipzen A."/>
            <person name="Chen C."/>
            <person name="Yanf M."/>
            <person name="Daum C."/>
            <person name="Ng V."/>
            <person name="Clum A."/>
            <person name="Steindorff A."/>
            <person name="Ohm R."/>
            <person name="Martin F."/>
            <person name="Silar P."/>
            <person name="Natvig D."/>
            <person name="Lalanne C."/>
            <person name="Gautier V."/>
            <person name="Ament-Velasquez S.L."/>
            <person name="Kruys A."/>
            <person name="Hutchinson M.I."/>
            <person name="Powell A.J."/>
            <person name="Barry K."/>
            <person name="Miller A.N."/>
            <person name="Grigoriev I.V."/>
            <person name="Debuchy R."/>
            <person name="Gladieux P."/>
            <person name="Thoren M.H."/>
            <person name="Johannesson H."/>
        </authorList>
    </citation>
    <scope>NUCLEOTIDE SEQUENCE</scope>
    <source>
        <strain evidence="8">CBS 955.72</strain>
    </source>
</reference>
<dbReference type="Pfam" id="PF02902">
    <property type="entry name" value="Peptidase_C48"/>
    <property type="match status" value="1"/>
</dbReference>
<evidence type="ECO:0000256" key="6">
    <source>
        <dbReference type="SAM" id="MobiDB-lite"/>
    </source>
</evidence>
<dbReference type="GO" id="GO:0016929">
    <property type="term" value="F:deSUMOylase activity"/>
    <property type="evidence" value="ECO:0007669"/>
    <property type="project" value="TreeGrafter"/>
</dbReference>
<keyword evidence="9" id="KW-1185">Reference proteome</keyword>
<dbReference type="GO" id="GO:0016926">
    <property type="term" value="P:protein desumoylation"/>
    <property type="evidence" value="ECO:0007669"/>
    <property type="project" value="TreeGrafter"/>
</dbReference>
<keyword evidence="2" id="KW-0645">Protease</keyword>
<evidence type="ECO:0000256" key="1">
    <source>
        <dbReference type="ARBA" id="ARBA00005234"/>
    </source>
</evidence>
<feature type="domain" description="Ubiquitin-like protease family profile" evidence="7">
    <location>
        <begin position="1091"/>
        <end position="1261"/>
    </location>
</feature>
<feature type="region of interest" description="Disordered" evidence="6">
    <location>
        <begin position="939"/>
        <end position="962"/>
    </location>
</feature>
<evidence type="ECO:0000313" key="8">
    <source>
        <dbReference type="EMBL" id="KAK3343927.1"/>
    </source>
</evidence>
<dbReference type="SUPFAM" id="SSF54001">
    <property type="entry name" value="Cysteine proteinases"/>
    <property type="match status" value="1"/>
</dbReference>
<comment type="similarity">
    <text evidence="1">Belongs to the peptidase C48 family.</text>
</comment>
<dbReference type="InterPro" id="IPR038765">
    <property type="entry name" value="Papain-like_cys_pep_sf"/>
</dbReference>
<keyword evidence="5" id="KW-0175">Coiled coil</keyword>
<feature type="compositionally biased region" description="Polar residues" evidence="6">
    <location>
        <begin position="125"/>
        <end position="134"/>
    </location>
</feature>
<gene>
    <name evidence="8" type="ORF">B0T25DRAFT_572906</name>
</gene>
<evidence type="ECO:0000259" key="7">
    <source>
        <dbReference type="PROSITE" id="PS50600"/>
    </source>
</evidence>
<feature type="region of interest" description="Disordered" evidence="6">
    <location>
        <begin position="1"/>
        <end position="47"/>
    </location>
</feature>
<keyword evidence="3" id="KW-0378">Hydrolase</keyword>
<dbReference type="GO" id="GO:0006508">
    <property type="term" value="P:proteolysis"/>
    <property type="evidence" value="ECO:0007669"/>
    <property type="project" value="UniProtKB-KW"/>
</dbReference>
<feature type="region of interest" description="Disordered" evidence="6">
    <location>
        <begin position="91"/>
        <end position="149"/>
    </location>
</feature>
<feature type="compositionally biased region" description="Basic and acidic residues" evidence="6">
    <location>
        <begin position="939"/>
        <end position="953"/>
    </location>
</feature>
<dbReference type="Gene3D" id="3.40.395.10">
    <property type="entry name" value="Adenoviral Proteinase, Chain A"/>
    <property type="match status" value="1"/>
</dbReference>
<feature type="region of interest" description="Disordered" evidence="6">
    <location>
        <begin position="1024"/>
        <end position="1056"/>
    </location>
</feature>
<evidence type="ECO:0000256" key="3">
    <source>
        <dbReference type="ARBA" id="ARBA00022801"/>
    </source>
</evidence>
<sequence length="1301" mass="147376">MPAQAPTPRTTRNSRGLRRSESVEADDAGRTATGRVTKRRKKTADASVAAATAAAASHLGFANALAAEPNAPAAPAAADTSNPANPAVLETIREEGAQPTPSQSAPLTHAAPSQPPHTPTKQDEAQSATPSVQSVAEHAHTPAPPAVQPVTPAHQVVLPPASPVAQPVPSVAQLSTSVSSPSPPSKIVDELTFASVGTPARAQYKPDSPGYETRRFKQKQALEGDKFARELYQAIRNDQLMRGCCCGLPNIYNSREEAETATGHLRFYIVDSNRNNLRVLQRKYDFVHYCLCPGAITPILPHFAEHLKEGSRKRKATDSEVELIAQVEGSKPTKKQAKTVERVLSPVNELEQPSPARSMWLNVQQSLATMGASVFNFLGKACQSVFNANAGYTIHDTRTHDPVRNQVVVKRFKRQYCLPLEDDGSPTDQKKSALSPDVSDHFRQAKWTNDRTKYIGREKIKVIEDTFQQHVHAIRNSIGIIGGTSMEELKASLTHEHDAPLCLIIQHLAEAEFGPIAADDPYEERNKKFQQAVQLYRDGCERAIAFIDNIYHDDSSFQNLQMAYPEPRIPLYVECVFFRRDTRIAGDFLTFVTKKGEDLGINFEMRDALAKMIADAKAVHKQELIPSWVELAGHNNTDCDGSELDLSSIKKLFDETPIDDFDIEPVYSIKYPKSELATVPVVPEEPKHYLEPIKGVLKETREFTAPATPPYVPTPQKKRRLAFESPVAKFIPPKKVPPEVKSVAAQEEERKQALVSQEEEENRLRYHDENYGPFLAGMISDHAHLYLDHQREDFRQRQERWKCNRREQIREHARIQLLTDEEKEEERKREEEQKEAQARLKRLNQERIDWKKELRERRLALERNPVMTPETKAKAMNVLSGDAKTPAEYRKFMEAEDSKSTATTRRKLWQQRGDRVRLPLIPPHQRIQLIDDLFAGSHENNKLDETSPRRPVPDSDSDDLEISNSKREALLLKNQIEGEFLSALERQVRQKKEEQKRKEEAEERQRIEEKLRRQEEELRRQEEERQRQEEEQRQKEEERHRKEAEKAASRGGLRLPTAPLISPLSDEWKARVMEASNADPTTELCQTLEPQALTRRDLEKLLSLTGWLNDNIIIGSILHVADYINKKAGVTDQNPKCAAFTTFFYPRLQKEGPHKVARLMRRAGVRKANFFDIETILVPICENSHWTLAVVRPGQRTISHIDSLQAGKGDDRTKAIIRDWVEKTLEEKWVEREWRVVDLKAPKQNNGWDCGVFTITNAMCLAIGIDPSAAYRSEQLTLQRRRLAAILLNGGFVGDFSLDGF</sequence>
<comment type="caution">
    <text evidence="8">The sequence shown here is derived from an EMBL/GenBank/DDBJ whole genome shotgun (WGS) entry which is preliminary data.</text>
</comment>
<evidence type="ECO:0000256" key="4">
    <source>
        <dbReference type="ARBA" id="ARBA00022807"/>
    </source>
</evidence>
<dbReference type="EMBL" id="JAUIQD010000007">
    <property type="protein sequence ID" value="KAK3343927.1"/>
    <property type="molecule type" value="Genomic_DNA"/>
</dbReference>
<organism evidence="8 9">
    <name type="scientific">Lasiosphaeria hispida</name>
    <dbReference type="NCBI Taxonomy" id="260671"/>
    <lineage>
        <taxon>Eukaryota</taxon>
        <taxon>Fungi</taxon>
        <taxon>Dikarya</taxon>
        <taxon>Ascomycota</taxon>
        <taxon>Pezizomycotina</taxon>
        <taxon>Sordariomycetes</taxon>
        <taxon>Sordariomycetidae</taxon>
        <taxon>Sordariales</taxon>
        <taxon>Lasiosphaeriaceae</taxon>
        <taxon>Lasiosphaeria</taxon>
    </lineage>
</organism>
<feature type="compositionally biased region" description="Basic and acidic residues" evidence="6">
    <location>
        <begin position="1024"/>
        <end position="1048"/>
    </location>
</feature>